<evidence type="ECO:0000259" key="1">
    <source>
        <dbReference type="PROSITE" id="PS50011"/>
    </source>
</evidence>
<sequence length="396" mass="44988">MFVTHFLPNLEDVMGTFAQVCCDLYDEASSTHRQEVHMKCEQAYTIFEEIDYWSLPTTTLSRAEILAQGYRYRLQITELVESMNLSSETRLFMALRRADLEMVTCLKDLIGEASDGKLVQDLRGEDAQCFLDFIYEVLQHQDVTRPIVQFGLVTITSPSTDFRQSLLRTASRLAEKTRKLPSKLLIDGPIEMRSPYPEFQGSFGDIFVGSFQGDLVAVKKLRVFQTHNTEERAKLEKARKFFQHPYLLSFYGIDSQSFPGLLAAVSPFLRRGNIITFLKKTGIDNPLIWGLLTELMAGLRYLHDESIVHGDLRPPNILIDANGHIKISDFGLANFANSTHRSTESTEGGAQSPELYDFDSFGYKRYFPSKKADVFAIGTVCWEVSHSRFLAENLVV</sequence>
<evidence type="ECO:0000313" key="2">
    <source>
        <dbReference type="EMBL" id="KAJ3490021.1"/>
    </source>
</evidence>
<dbReference type="GO" id="GO:0005737">
    <property type="term" value="C:cytoplasm"/>
    <property type="evidence" value="ECO:0007669"/>
    <property type="project" value="TreeGrafter"/>
</dbReference>
<name>A0AAD5YMK2_9APHY</name>
<protein>
    <recommendedName>
        <fullName evidence="1">Protein kinase domain-containing protein</fullName>
    </recommendedName>
</protein>
<dbReference type="PANTHER" id="PTHR23257">
    <property type="entry name" value="SERINE-THREONINE PROTEIN KINASE"/>
    <property type="match status" value="1"/>
</dbReference>
<comment type="caution">
    <text evidence="2">The sequence shown here is derived from an EMBL/GenBank/DDBJ whole genome shotgun (WGS) entry which is preliminary data.</text>
</comment>
<keyword evidence="3" id="KW-1185">Reference proteome</keyword>
<gene>
    <name evidence="2" type="ORF">NLI96_g1714</name>
</gene>
<dbReference type="AlphaFoldDB" id="A0AAD5YMK2"/>
<proteinExistence type="predicted"/>
<dbReference type="EMBL" id="JANAWD010000034">
    <property type="protein sequence ID" value="KAJ3490021.1"/>
    <property type="molecule type" value="Genomic_DNA"/>
</dbReference>
<reference evidence="2" key="1">
    <citation type="submission" date="2022-07" db="EMBL/GenBank/DDBJ databases">
        <title>Genome Sequence of Physisporinus lineatus.</title>
        <authorList>
            <person name="Buettner E."/>
        </authorList>
    </citation>
    <scope>NUCLEOTIDE SEQUENCE</scope>
    <source>
        <strain evidence="2">VT162</strain>
    </source>
</reference>
<dbReference type="InterPro" id="IPR001245">
    <property type="entry name" value="Ser-Thr/Tyr_kinase_cat_dom"/>
</dbReference>
<dbReference type="Pfam" id="PF07714">
    <property type="entry name" value="PK_Tyr_Ser-Thr"/>
    <property type="match status" value="1"/>
</dbReference>
<dbReference type="GO" id="GO:0004672">
    <property type="term" value="F:protein kinase activity"/>
    <property type="evidence" value="ECO:0007669"/>
    <property type="project" value="InterPro"/>
</dbReference>
<dbReference type="Gene3D" id="1.10.510.10">
    <property type="entry name" value="Transferase(Phosphotransferase) domain 1"/>
    <property type="match status" value="1"/>
</dbReference>
<feature type="domain" description="Protein kinase" evidence="1">
    <location>
        <begin position="192"/>
        <end position="396"/>
    </location>
</feature>
<dbReference type="InterPro" id="IPR050167">
    <property type="entry name" value="Ser_Thr_protein_kinase"/>
</dbReference>
<dbReference type="GO" id="GO:0007165">
    <property type="term" value="P:signal transduction"/>
    <property type="evidence" value="ECO:0007669"/>
    <property type="project" value="TreeGrafter"/>
</dbReference>
<dbReference type="SUPFAM" id="SSF56112">
    <property type="entry name" value="Protein kinase-like (PK-like)"/>
    <property type="match status" value="1"/>
</dbReference>
<accession>A0AAD5YMK2</accession>
<dbReference type="Proteomes" id="UP001212997">
    <property type="component" value="Unassembled WGS sequence"/>
</dbReference>
<dbReference type="InterPro" id="IPR011009">
    <property type="entry name" value="Kinase-like_dom_sf"/>
</dbReference>
<evidence type="ECO:0000313" key="3">
    <source>
        <dbReference type="Proteomes" id="UP001212997"/>
    </source>
</evidence>
<dbReference type="PROSITE" id="PS50011">
    <property type="entry name" value="PROTEIN_KINASE_DOM"/>
    <property type="match status" value="1"/>
</dbReference>
<dbReference type="InterPro" id="IPR000719">
    <property type="entry name" value="Prot_kinase_dom"/>
</dbReference>
<dbReference type="GO" id="GO:0005524">
    <property type="term" value="F:ATP binding"/>
    <property type="evidence" value="ECO:0007669"/>
    <property type="project" value="InterPro"/>
</dbReference>
<organism evidence="2 3">
    <name type="scientific">Meripilus lineatus</name>
    <dbReference type="NCBI Taxonomy" id="2056292"/>
    <lineage>
        <taxon>Eukaryota</taxon>
        <taxon>Fungi</taxon>
        <taxon>Dikarya</taxon>
        <taxon>Basidiomycota</taxon>
        <taxon>Agaricomycotina</taxon>
        <taxon>Agaricomycetes</taxon>
        <taxon>Polyporales</taxon>
        <taxon>Meripilaceae</taxon>
        <taxon>Meripilus</taxon>
    </lineage>
</organism>